<protein>
    <submittedName>
        <fullName evidence="1">Uncharacterized protein</fullName>
    </submittedName>
</protein>
<evidence type="ECO:0000313" key="2">
    <source>
        <dbReference type="Proteomes" id="UP000294772"/>
    </source>
</evidence>
<proteinExistence type="predicted"/>
<comment type="caution">
    <text evidence="1">The sequence shown here is derived from an EMBL/GenBank/DDBJ whole genome shotgun (WGS) entry which is preliminary data.</text>
</comment>
<dbReference type="EMBL" id="SLXF01000013">
    <property type="protein sequence ID" value="TCP03248.1"/>
    <property type="molecule type" value="Genomic_DNA"/>
</dbReference>
<sequence>MQDAPVPQAGQGRMRAQAIRRASCAGTPYLAVGITNSAPFGVLSGQRCITDFWRV</sequence>
<dbReference type="Proteomes" id="UP000294772">
    <property type="component" value="Unassembled WGS sequence"/>
</dbReference>
<evidence type="ECO:0000313" key="1">
    <source>
        <dbReference type="EMBL" id="TCP03248.1"/>
    </source>
</evidence>
<name>A0AA46DBY9_9BURK</name>
<gene>
    <name evidence="1" type="ORF">EV676_11326</name>
</gene>
<accession>A0AA46DBY9</accession>
<organism evidence="1 2">
    <name type="scientific">Caldimonas thermodepolymerans</name>
    <dbReference type="NCBI Taxonomy" id="215580"/>
    <lineage>
        <taxon>Bacteria</taxon>
        <taxon>Pseudomonadati</taxon>
        <taxon>Pseudomonadota</taxon>
        <taxon>Betaproteobacteria</taxon>
        <taxon>Burkholderiales</taxon>
        <taxon>Sphaerotilaceae</taxon>
        <taxon>Caldimonas</taxon>
    </lineage>
</organism>
<dbReference type="AlphaFoldDB" id="A0AA46DBY9"/>
<reference evidence="1 2" key="1">
    <citation type="submission" date="2019-03" db="EMBL/GenBank/DDBJ databases">
        <title>Genomic Encyclopedia of Type Strains, Phase IV (KMG-IV): sequencing the most valuable type-strain genomes for metagenomic binning, comparative biology and taxonomic classification.</title>
        <authorList>
            <person name="Goeker M."/>
        </authorList>
    </citation>
    <scope>NUCLEOTIDE SEQUENCE [LARGE SCALE GENOMIC DNA]</scope>
    <source>
        <strain evidence="1 2">DSM 15264</strain>
    </source>
</reference>